<gene>
    <name evidence="1" type="ORF">RHMOL_Rhmol03G0144600</name>
</gene>
<proteinExistence type="predicted"/>
<keyword evidence="2" id="KW-1185">Reference proteome</keyword>
<evidence type="ECO:0000313" key="2">
    <source>
        <dbReference type="Proteomes" id="UP001062846"/>
    </source>
</evidence>
<accession>A0ACC0PFP5</accession>
<organism evidence="1 2">
    <name type="scientific">Rhododendron molle</name>
    <name type="common">Chinese azalea</name>
    <name type="synonym">Azalea mollis</name>
    <dbReference type="NCBI Taxonomy" id="49168"/>
    <lineage>
        <taxon>Eukaryota</taxon>
        <taxon>Viridiplantae</taxon>
        <taxon>Streptophyta</taxon>
        <taxon>Embryophyta</taxon>
        <taxon>Tracheophyta</taxon>
        <taxon>Spermatophyta</taxon>
        <taxon>Magnoliopsida</taxon>
        <taxon>eudicotyledons</taxon>
        <taxon>Gunneridae</taxon>
        <taxon>Pentapetalae</taxon>
        <taxon>asterids</taxon>
        <taxon>Ericales</taxon>
        <taxon>Ericaceae</taxon>
        <taxon>Ericoideae</taxon>
        <taxon>Rhodoreae</taxon>
        <taxon>Rhododendron</taxon>
    </lineage>
</organism>
<evidence type="ECO:0000313" key="1">
    <source>
        <dbReference type="EMBL" id="KAI8563889.1"/>
    </source>
</evidence>
<comment type="caution">
    <text evidence="1">The sequence shown here is derived from an EMBL/GenBank/DDBJ whole genome shotgun (WGS) entry which is preliminary data.</text>
</comment>
<reference evidence="1" key="1">
    <citation type="submission" date="2022-02" db="EMBL/GenBank/DDBJ databases">
        <title>Plant Genome Project.</title>
        <authorList>
            <person name="Zhang R.-G."/>
        </authorList>
    </citation>
    <scope>NUCLEOTIDE SEQUENCE</scope>
    <source>
        <strain evidence="1">AT1</strain>
    </source>
</reference>
<dbReference type="Proteomes" id="UP001062846">
    <property type="component" value="Chromosome 3"/>
</dbReference>
<sequence>MDLALLSSQSFCFSDQFCCVYRSTVSAVNIELLKFVVFYFKNQFVPDELYYGYLY</sequence>
<dbReference type="EMBL" id="CM046390">
    <property type="protein sequence ID" value="KAI8563889.1"/>
    <property type="molecule type" value="Genomic_DNA"/>
</dbReference>
<name>A0ACC0PFP5_RHOML</name>
<protein>
    <submittedName>
        <fullName evidence="1">Uncharacterized protein</fullName>
    </submittedName>
</protein>